<evidence type="ECO:0000313" key="3">
    <source>
        <dbReference type="Proteomes" id="UP000005019"/>
    </source>
</evidence>
<dbReference type="eggNOG" id="COG3166">
    <property type="taxonomic scope" value="Bacteria"/>
</dbReference>
<protein>
    <submittedName>
        <fullName evidence="2">Type 4 fimbrial biogenesis protein PilN</fullName>
    </submittedName>
</protein>
<sequence>MIRIKLLPHSEEKRKARRQQFYALSGLALVLGGLIVVLVNGIIGGYV</sequence>
<keyword evidence="1" id="KW-0812">Transmembrane</keyword>
<dbReference type="AlphaFoldDB" id="F5RCD5"/>
<proteinExistence type="predicted"/>
<feature type="transmembrane region" description="Helical" evidence="1">
    <location>
        <begin position="21"/>
        <end position="43"/>
    </location>
</feature>
<comment type="caution">
    <text evidence="2">The sequence shown here is derived from an EMBL/GenBank/DDBJ whole genome shotgun (WGS) entry which is preliminary data.</text>
</comment>
<gene>
    <name evidence="2" type="ORF">METUNv1_01939</name>
</gene>
<reference evidence="2 3" key="1">
    <citation type="journal article" date="2011" name="J. Bacteriol.">
        <title>Genome sequence of Methyloversatilis universalis FAM5T, a methylotrophic representative of the order Rhodocyclales.</title>
        <authorList>
            <person name="Kittichotirat W."/>
            <person name="Good N.M."/>
            <person name="Hall R."/>
            <person name="Bringel F."/>
            <person name="Lajus A."/>
            <person name="Medigue C."/>
            <person name="Smalley N.E."/>
            <person name="Beck D."/>
            <person name="Bumgarner R."/>
            <person name="Vuilleumier S."/>
            <person name="Kalyuzhnaya M.G."/>
        </authorList>
    </citation>
    <scope>NUCLEOTIDE SEQUENCE [LARGE SCALE GENOMIC DNA]</scope>
    <source>
        <strain evidence="3">ATCC BAA-1314 / JCM 13912 / FAM5</strain>
    </source>
</reference>
<name>F5RCD5_METUF</name>
<keyword evidence="1" id="KW-0472">Membrane</keyword>
<evidence type="ECO:0000256" key="1">
    <source>
        <dbReference type="SAM" id="Phobius"/>
    </source>
</evidence>
<dbReference type="STRING" id="1000565.METUNv1_01939"/>
<keyword evidence="3" id="KW-1185">Reference proteome</keyword>
<dbReference type="EMBL" id="AFHG01000048">
    <property type="protein sequence ID" value="EGK71715.1"/>
    <property type="molecule type" value="Genomic_DNA"/>
</dbReference>
<evidence type="ECO:0000313" key="2">
    <source>
        <dbReference type="EMBL" id="EGK71715.1"/>
    </source>
</evidence>
<accession>F5RCD5</accession>
<dbReference type="Proteomes" id="UP000005019">
    <property type="component" value="Unassembled WGS sequence"/>
</dbReference>
<organism evidence="2 3">
    <name type="scientific">Methyloversatilis universalis (strain ATCC BAA-1314 / DSM 25237 / JCM 13912 / CCUG 52030 / FAM5)</name>
    <dbReference type="NCBI Taxonomy" id="1000565"/>
    <lineage>
        <taxon>Bacteria</taxon>
        <taxon>Pseudomonadati</taxon>
        <taxon>Pseudomonadota</taxon>
        <taxon>Betaproteobacteria</taxon>
        <taxon>Nitrosomonadales</taxon>
        <taxon>Sterolibacteriaceae</taxon>
        <taxon>Methyloversatilis</taxon>
    </lineage>
</organism>
<keyword evidence="1" id="KW-1133">Transmembrane helix</keyword>